<organism evidence="2 3">
    <name type="scientific">Phycomyces blakesleeanus</name>
    <dbReference type="NCBI Taxonomy" id="4837"/>
    <lineage>
        <taxon>Eukaryota</taxon>
        <taxon>Fungi</taxon>
        <taxon>Fungi incertae sedis</taxon>
        <taxon>Mucoromycota</taxon>
        <taxon>Mucoromycotina</taxon>
        <taxon>Mucoromycetes</taxon>
        <taxon>Mucorales</taxon>
        <taxon>Phycomycetaceae</taxon>
        <taxon>Phycomyces</taxon>
    </lineage>
</organism>
<evidence type="ECO:0000256" key="1">
    <source>
        <dbReference type="SAM" id="Coils"/>
    </source>
</evidence>
<proteinExistence type="predicted"/>
<keyword evidence="3" id="KW-1185">Reference proteome</keyword>
<evidence type="ECO:0000313" key="2">
    <source>
        <dbReference type="EMBL" id="KAL0074687.1"/>
    </source>
</evidence>
<protein>
    <submittedName>
        <fullName evidence="2">Uncharacterized protein</fullName>
    </submittedName>
</protein>
<evidence type="ECO:0000313" key="3">
    <source>
        <dbReference type="Proteomes" id="UP001448207"/>
    </source>
</evidence>
<feature type="coiled-coil region" evidence="1">
    <location>
        <begin position="27"/>
        <end position="83"/>
    </location>
</feature>
<keyword evidence="1" id="KW-0175">Coiled coil</keyword>
<accession>A0ABR3AHH5</accession>
<dbReference type="EMBL" id="JBCLYO010000040">
    <property type="protein sequence ID" value="KAL0074687.1"/>
    <property type="molecule type" value="Genomic_DNA"/>
</dbReference>
<name>A0ABR3AHH5_PHYBL</name>
<gene>
    <name evidence="2" type="ORF">J3Q64DRAFT_1415126</name>
</gene>
<comment type="caution">
    <text evidence="2">The sequence shown here is derived from an EMBL/GenBank/DDBJ whole genome shotgun (WGS) entry which is preliminary data.</text>
</comment>
<sequence>MLQVTNNNKRSMTLGPSEPVHDWEVERATVLIECREYRERMEVLERKVEQDQIIYEKNTASLIREVKMKETLLERRLEDTENRLLVQVNSNLRSCYVNCIILSIYICVCMCVCI</sequence>
<dbReference type="Proteomes" id="UP001448207">
    <property type="component" value="Unassembled WGS sequence"/>
</dbReference>
<reference evidence="2 3" key="1">
    <citation type="submission" date="2024-04" db="EMBL/GenBank/DDBJ databases">
        <title>Symmetric and asymmetric DNA N6-adenine methylation regulates different biological responses in Mucorales.</title>
        <authorList>
            <consortium name="Lawrence Berkeley National Laboratory"/>
            <person name="Lax C."/>
            <person name="Mondo S.J."/>
            <person name="Osorio-Concepcion M."/>
            <person name="Muszewska A."/>
            <person name="Corrochano-Luque M."/>
            <person name="Gutierrez G."/>
            <person name="Riley R."/>
            <person name="Lipzen A."/>
            <person name="Guo J."/>
            <person name="Hundley H."/>
            <person name="Amirebrahimi M."/>
            <person name="Ng V."/>
            <person name="Lorenzo-Gutierrez D."/>
            <person name="Binder U."/>
            <person name="Yang J."/>
            <person name="Song Y."/>
            <person name="Canovas D."/>
            <person name="Navarro E."/>
            <person name="Freitag M."/>
            <person name="Gabaldon T."/>
            <person name="Grigoriev I.V."/>
            <person name="Corrochano L.M."/>
            <person name="Nicolas F.E."/>
            <person name="Garre V."/>
        </authorList>
    </citation>
    <scope>NUCLEOTIDE SEQUENCE [LARGE SCALE GENOMIC DNA]</scope>
    <source>
        <strain evidence="2 3">L51</strain>
    </source>
</reference>